<dbReference type="EMBL" id="JAKGAQ010000002">
    <property type="protein sequence ID" value="MCF2871507.1"/>
    <property type="molecule type" value="Genomic_DNA"/>
</dbReference>
<gene>
    <name evidence="2" type="ORF">L0664_10570</name>
</gene>
<protein>
    <submittedName>
        <fullName evidence="2">Uncharacterized protein</fullName>
    </submittedName>
</protein>
<evidence type="ECO:0000313" key="3">
    <source>
        <dbReference type="Proteomes" id="UP001200557"/>
    </source>
</evidence>
<proteinExistence type="predicted"/>
<organism evidence="2 3">
    <name type="scientific">Octadecabacter dasysiphoniae</name>
    <dbReference type="NCBI Taxonomy" id="2909341"/>
    <lineage>
        <taxon>Bacteria</taxon>
        <taxon>Pseudomonadati</taxon>
        <taxon>Pseudomonadota</taxon>
        <taxon>Alphaproteobacteria</taxon>
        <taxon>Rhodobacterales</taxon>
        <taxon>Roseobacteraceae</taxon>
        <taxon>Octadecabacter</taxon>
    </lineage>
</organism>
<keyword evidence="3" id="KW-1185">Reference proteome</keyword>
<dbReference type="RefSeq" id="WP_235225765.1">
    <property type="nucleotide sequence ID" value="NZ_JAKGAQ010000002.1"/>
</dbReference>
<evidence type="ECO:0000256" key="1">
    <source>
        <dbReference type="SAM" id="MobiDB-lite"/>
    </source>
</evidence>
<sequence length="50" mass="6029">MFTLLADAMYTATLARRGNKIPEHLKTHADRHVPEHERKRHPHNPYRDLW</sequence>
<dbReference type="Proteomes" id="UP001200557">
    <property type="component" value="Unassembled WGS sequence"/>
</dbReference>
<evidence type="ECO:0000313" key="2">
    <source>
        <dbReference type="EMBL" id="MCF2871507.1"/>
    </source>
</evidence>
<comment type="caution">
    <text evidence="2">The sequence shown here is derived from an EMBL/GenBank/DDBJ whole genome shotgun (WGS) entry which is preliminary data.</text>
</comment>
<name>A0ABS9CXF0_9RHOB</name>
<accession>A0ABS9CXF0</accession>
<feature type="compositionally biased region" description="Basic and acidic residues" evidence="1">
    <location>
        <begin position="20"/>
        <end position="37"/>
    </location>
</feature>
<reference evidence="2 3" key="1">
    <citation type="submission" date="2022-01" db="EMBL/GenBank/DDBJ databases">
        <title>Octadecabacter sp. nov., isolated from a marine alga.</title>
        <authorList>
            <person name="Jin M.S."/>
            <person name="Kim H.M."/>
            <person name="Han D.M."/>
            <person name="Jung J.J."/>
            <person name="Jeon C.O."/>
        </authorList>
    </citation>
    <scope>NUCLEOTIDE SEQUENCE [LARGE SCALE GENOMIC DNA]</scope>
    <source>
        <strain evidence="2 3">G9-8</strain>
    </source>
</reference>
<feature type="region of interest" description="Disordered" evidence="1">
    <location>
        <begin position="17"/>
        <end position="50"/>
    </location>
</feature>